<keyword evidence="5 17" id="KW-0812">Transmembrane</keyword>
<feature type="transmembrane region" description="Helical" evidence="17">
    <location>
        <begin position="399"/>
        <end position="416"/>
    </location>
</feature>
<comment type="similarity">
    <text evidence="2 17">Belongs to the SLC41A transporter family.</text>
</comment>
<comment type="catalytic activity">
    <reaction evidence="14">
        <text>Co(2+)(in) = Co(2+)(out)</text>
        <dbReference type="Rhea" id="RHEA:28578"/>
        <dbReference type="ChEBI" id="CHEBI:48828"/>
    </reaction>
</comment>
<feature type="transmembrane region" description="Helical" evidence="17">
    <location>
        <begin position="364"/>
        <end position="387"/>
    </location>
</feature>
<evidence type="ECO:0000256" key="15">
    <source>
        <dbReference type="ARBA" id="ARBA00036293"/>
    </source>
</evidence>
<evidence type="ECO:0000313" key="21">
    <source>
        <dbReference type="Proteomes" id="UP000472263"/>
    </source>
</evidence>
<dbReference type="GO" id="GO:0022890">
    <property type="term" value="F:inorganic cation transmembrane transporter activity"/>
    <property type="evidence" value="ECO:0007669"/>
    <property type="project" value="UniProtKB-UniRule"/>
</dbReference>
<sequence length="559" mass="59431">MHGSISASGIQGALYFIFCAILLRLKLKSPSVSIYVTRLGGDTFSGAAAAGVKSTMGTAGSQDKQTNGSVGKGNLYRSNGSTSQPSHPNGNTAALNASLSYELRPYRETDALLPNEHYQGSKFSGDTESKAPGGCSPRDGPAESLCSMVLQILVPFLLAGLGTVCAGMLLDFVQHWDVFQEITEIFILVPAVLGLKGNLEMTMASRLSTAVNAGKMEPAREKWRLVIGNLALKQLQATVLGLLAALMATALGWMMEGEMLLNHATLLCAASIATAFMASLLQGVIMVGVIIGSKKVGFNPDNVATPMAASFGDLITLAFLACFSQWFYTFLELYSYVLYLVGLVFVSLIPLWVVVSSKHPASCILLRTGWEPIITAMIISSIGGLILDKTVSDPNLAGVIVYAPVINGIGGNLVSIQSSRIATDLHVNCSAGEVSEDHNSCSSPCRTFCGSGANHRSARVLLLLVIPGQLIFIHAIHLLKGSHTLPSPVFIVAFLSAALIQVFSLLCIADWMVHCLWRRGKDPDSYSIPYLTALADLLGTGLLSLVFLLLWCIGDRGST</sequence>
<evidence type="ECO:0000256" key="18">
    <source>
        <dbReference type="SAM" id="MobiDB-lite"/>
    </source>
</evidence>
<evidence type="ECO:0000256" key="9">
    <source>
        <dbReference type="ARBA" id="ARBA00023065"/>
    </source>
</evidence>
<dbReference type="GO" id="GO:0030001">
    <property type="term" value="P:metal ion transport"/>
    <property type="evidence" value="ECO:0007669"/>
    <property type="project" value="UniProtKB-UniRule"/>
</dbReference>
<evidence type="ECO:0000256" key="14">
    <source>
        <dbReference type="ARBA" id="ARBA00036245"/>
    </source>
</evidence>
<reference evidence="20" key="2">
    <citation type="submission" date="2025-08" db="UniProtKB">
        <authorList>
            <consortium name="Ensembl"/>
        </authorList>
    </citation>
    <scope>IDENTIFICATION</scope>
</reference>
<dbReference type="GO" id="GO:0005886">
    <property type="term" value="C:plasma membrane"/>
    <property type="evidence" value="ECO:0007669"/>
    <property type="project" value="UniProtKB-SubCell"/>
</dbReference>
<evidence type="ECO:0000256" key="7">
    <source>
        <dbReference type="ARBA" id="ARBA00022842"/>
    </source>
</evidence>
<keyword evidence="7 17" id="KW-0460">Magnesium</keyword>
<keyword evidence="6" id="KW-0677">Repeat</keyword>
<comment type="catalytic activity">
    <reaction evidence="15">
        <text>Ni(2+)(in) = Ni(2+)(out)</text>
        <dbReference type="Rhea" id="RHEA:29831"/>
        <dbReference type="ChEBI" id="CHEBI:49786"/>
    </reaction>
</comment>
<evidence type="ECO:0000259" key="19">
    <source>
        <dbReference type="Pfam" id="PF01769"/>
    </source>
</evidence>
<evidence type="ECO:0000256" key="5">
    <source>
        <dbReference type="ARBA" id="ARBA00022692"/>
    </source>
</evidence>
<comment type="catalytic activity">
    <reaction evidence="12">
        <text>Mn(2+)(in) = Mn(2+)(out)</text>
        <dbReference type="Rhea" id="RHEA:28699"/>
        <dbReference type="ChEBI" id="CHEBI:29035"/>
    </reaction>
</comment>
<dbReference type="Proteomes" id="UP000472263">
    <property type="component" value="Chromosome 6"/>
</dbReference>
<name>A0A667XQR4_9TELE</name>
<feature type="region of interest" description="Disordered" evidence="18">
    <location>
        <begin position="117"/>
        <end position="138"/>
    </location>
</feature>
<feature type="transmembrane region" description="Helical" evidence="17">
    <location>
        <begin position="333"/>
        <end position="355"/>
    </location>
</feature>
<dbReference type="PANTHER" id="PTHR16228">
    <property type="entry name" value="DIVALENT CATION TRANSPORTER SOLUTE CARRIER FAMILY 41"/>
    <property type="match status" value="1"/>
</dbReference>
<comment type="function">
    <text evidence="17">Acts as a magnesium transporter.</text>
</comment>
<feature type="domain" description="SLC41A/MgtE integral membrane" evidence="19">
    <location>
        <begin position="189"/>
        <end position="321"/>
    </location>
</feature>
<evidence type="ECO:0000256" key="8">
    <source>
        <dbReference type="ARBA" id="ARBA00022989"/>
    </source>
</evidence>
<evidence type="ECO:0000313" key="20">
    <source>
        <dbReference type="Ensembl" id="ENSMMDP00005016583.1"/>
    </source>
</evidence>
<dbReference type="GeneTree" id="ENSGT00950000183042"/>
<evidence type="ECO:0000256" key="2">
    <source>
        <dbReference type="ARBA" id="ARBA00009749"/>
    </source>
</evidence>
<reference evidence="20" key="1">
    <citation type="submission" date="2019-06" db="EMBL/GenBank/DDBJ databases">
        <authorList>
            <consortium name="Wellcome Sanger Institute Data Sharing"/>
        </authorList>
    </citation>
    <scope>NUCLEOTIDE SEQUENCE [LARGE SCALE GENOMIC DNA]</scope>
</reference>
<dbReference type="Gene3D" id="1.10.357.20">
    <property type="entry name" value="SLC41 divalent cation transporters, integral membrane domain"/>
    <property type="match status" value="2"/>
</dbReference>
<feature type="transmembrane region" description="Helical" evidence="17">
    <location>
        <begin position="264"/>
        <end position="291"/>
    </location>
</feature>
<keyword evidence="21" id="KW-1185">Reference proteome</keyword>
<dbReference type="Ensembl" id="ENSMMDT00005017010.1">
    <property type="protein sequence ID" value="ENSMMDP00005016583.1"/>
    <property type="gene ID" value="ENSMMDG00005008341.1"/>
</dbReference>
<gene>
    <name evidence="20" type="primary">slc41a2a</name>
</gene>
<dbReference type="Pfam" id="PF01769">
    <property type="entry name" value="MgtE"/>
    <property type="match status" value="2"/>
</dbReference>
<evidence type="ECO:0000256" key="13">
    <source>
        <dbReference type="ARBA" id="ARBA00036243"/>
    </source>
</evidence>
<keyword evidence="3 17" id="KW-0813">Transport</keyword>
<dbReference type="SUPFAM" id="SSF161093">
    <property type="entry name" value="MgtE membrane domain-like"/>
    <property type="match status" value="2"/>
</dbReference>
<feature type="domain" description="SLC41A/MgtE integral membrane" evidence="19">
    <location>
        <begin position="404"/>
        <end position="545"/>
    </location>
</feature>
<accession>A0A667XQR4</accession>
<comment type="catalytic activity">
    <reaction evidence="13">
        <text>Fe(2+)(in) = Fe(2+)(out)</text>
        <dbReference type="Rhea" id="RHEA:28486"/>
        <dbReference type="ChEBI" id="CHEBI:29033"/>
    </reaction>
</comment>
<feature type="region of interest" description="Disordered" evidence="18">
    <location>
        <begin position="55"/>
        <end position="91"/>
    </location>
</feature>
<dbReference type="FunFam" id="1.10.357.20:FF:000002">
    <property type="entry name" value="Solute carrier family 41, member 2"/>
    <property type="match status" value="1"/>
</dbReference>
<evidence type="ECO:0000256" key="17">
    <source>
        <dbReference type="RuleBase" id="RU369007"/>
    </source>
</evidence>
<feature type="transmembrane region" description="Helical" evidence="17">
    <location>
        <begin position="230"/>
        <end position="252"/>
    </location>
</feature>
<dbReference type="AlphaFoldDB" id="A0A667XQR4"/>
<dbReference type="InterPro" id="IPR045349">
    <property type="entry name" value="SLC41A1-3"/>
</dbReference>
<proteinExistence type="inferred from homology"/>
<dbReference type="InterPro" id="IPR006667">
    <property type="entry name" value="SLC41_membr_dom"/>
</dbReference>
<dbReference type="FunFam" id="1.10.357.20:FF:000001">
    <property type="entry name" value="Solute carrier family 41 member 2"/>
    <property type="match status" value="1"/>
</dbReference>
<protein>
    <recommendedName>
        <fullName evidence="17">Solute carrier family 41 member</fullName>
    </recommendedName>
</protein>
<keyword evidence="4" id="KW-1003">Cell membrane</keyword>
<feature type="transmembrane region" description="Helical" evidence="17">
    <location>
        <begin position="148"/>
        <end position="170"/>
    </location>
</feature>
<dbReference type="InterPro" id="IPR036739">
    <property type="entry name" value="SLC41_membr_dom_sf"/>
</dbReference>
<dbReference type="GO" id="GO:0008324">
    <property type="term" value="F:monoatomic cation transmembrane transporter activity"/>
    <property type="evidence" value="ECO:0007669"/>
    <property type="project" value="UniProtKB-UniRule"/>
</dbReference>
<evidence type="ECO:0000256" key="6">
    <source>
        <dbReference type="ARBA" id="ARBA00022737"/>
    </source>
</evidence>
<evidence type="ECO:0000256" key="4">
    <source>
        <dbReference type="ARBA" id="ARBA00022475"/>
    </source>
</evidence>
<comment type="subcellular location">
    <subcellularLocation>
        <location evidence="1">Cell membrane</location>
        <topology evidence="1">Multi-pass membrane protein</topology>
    </subcellularLocation>
    <subcellularLocation>
        <location evidence="17">Membrane</location>
        <topology evidence="17">Multi-pass membrane protein</topology>
    </subcellularLocation>
</comment>
<feature type="transmembrane region" description="Helical" evidence="17">
    <location>
        <begin position="530"/>
        <end position="551"/>
    </location>
</feature>
<evidence type="ECO:0000256" key="3">
    <source>
        <dbReference type="ARBA" id="ARBA00022448"/>
    </source>
</evidence>
<feature type="compositionally biased region" description="Polar residues" evidence="18">
    <location>
        <begin position="76"/>
        <end position="91"/>
    </location>
</feature>
<feature type="compositionally biased region" description="Polar residues" evidence="18">
    <location>
        <begin position="55"/>
        <end position="69"/>
    </location>
</feature>
<feature type="transmembrane region" description="Helical" evidence="17">
    <location>
        <begin position="460"/>
        <end position="479"/>
    </location>
</feature>
<evidence type="ECO:0000256" key="1">
    <source>
        <dbReference type="ARBA" id="ARBA00004651"/>
    </source>
</evidence>
<evidence type="ECO:0000256" key="16">
    <source>
        <dbReference type="ARBA" id="ARBA00046252"/>
    </source>
</evidence>
<evidence type="ECO:0000256" key="12">
    <source>
        <dbReference type="ARBA" id="ARBA00036173"/>
    </source>
</evidence>
<comment type="catalytic activity">
    <reaction evidence="11">
        <text>Mg(2+)(in) = Mg(2+)(out)</text>
        <dbReference type="Rhea" id="RHEA:29827"/>
        <dbReference type="ChEBI" id="CHEBI:18420"/>
    </reaction>
</comment>
<comment type="function">
    <text evidence="16">Acts as a plasma-membrane magnesium transporter. Can also mediate the transport of other divalent metal cations in an order of Ba(2+) &gt; Ni(2+) &gt; Co(2+) &gt; Fe(2+) &gt; Mn(2+).</text>
</comment>
<keyword evidence="10 17" id="KW-0472">Membrane</keyword>
<keyword evidence="8 17" id="KW-1133">Transmembrane helix</keyword>
<dbReference type="PANTHER" id="PTHR16228:SF25">
    <property type="entry name" value="SOLUTE CARRIER FAMILY 41 MEMBER 2"/>
    <property type="match status" value="1"/>
</dbReference>
<organism evidence="20 21">
    <name type="scientific">Myripristis murdjan</name>
    <name type="common">pinecone soldierfish</name>
    <dbReference type="NCBI Taxonomy" id="586833"/>
    <lineage>
        <taxon>Eukaryota</taxon>
        <taxon>Metazoa</taxon>
        <taxon>Chordata</taxon>
        <taxon>Craniata</taxon>
        <taxon>Vertebrata</taxon>
        <taxon>Euteleostomi</taxon>
        <taxon>Actinopterygii</taxon>
        <taxon>Neopterygii</taxon>
        <taxon>Teleostei</taxon>
        <taxon>Neoteleostei</taxon>
        <taxon>Acanthomorphata</taxon>
        <taxon>Holocentriformes</taxon>
        <taxon>Holocentridae</taxon>
        <taxon>Myripristis</taxon>
    </lineage>
</organism>
<feature type="transmembrane region" description="Helical" evidence="17">
    <location>
        <begin position="485"/>
        <end position="509"/>
    </location>
</feature>
<keyword evidence="9 17" id="KW-0406">Ion transport</keyword>
<reference evidence="20" key="3">
    <citation type="submission" date="2025-09" db="UniProtKB">
        <authorList>
            <consortium name="Ensembl"/>
        </authorList>
    </citation>
    <scope>IDENTIFICATION</scope>
</reference>
<feature type="transmembrane region" description="Helical" evidence="17">
    <location>
        <begin position="303"/>
        <end position="327"/>
    </location>
</feature>
<evidence type="ECO:0000256" key="11">
    <source>
        <dbReference type="ARBA" id="ARBA00034269"/>
    </source>
</evidence>
<dbReference type="InParanoid" id="A0A667XQR4"/>
<evidence type="ECO:0000256" key="10">
    <source>
        <dbReference type="ARBA" id="ARBA00023136"/>
    </source>
</evidence>
<feature type="transmembrane region" description="Helical" evidence="17">
    <location>
        <begin position="6"/>
        <end position="25"/>
    </location>
</feature>